<evidence type="ECO:0000313" key="2">
    <source>
        <dbReference type="EMBL" id="KAG0552780.1"/>
    </source>
</evidence>
<feature type="compositionally biased region" description="Basic residues" evidence="1">
    <location>
        <begin position="170"/>
        <end position="185"/>
    </location>
</feature>
<feature type="compositionally biased region" description="Low complexity" evidence="1">
    <location>
        <begin position="103"/>
        <end position="115"/>
    </location>
</feature>
<evidence type="ECO:0000313" key="3">
    <source>
        <dbReference type="Proteomes" id="UP000807115"/>
    </source>
</evidence>
<comment type="caution">
    <text evidence="2">The sequence shown here is derived from an EMBL/GenBank/DDBJ whole genome shotgun (WGS) entry which is preliminary data.</text>
</comment>
<feature type="compositionally biased region" description="Basic residues" evidence="1">
    <location>
        <begin position="90"/>
        <end position="102"/>
    </location>
</feature>
<feature type="compositionally biased region" description="Low complexity" evidence="1">
    <location>
        <begin position="143"/>
        <end position="158"/>
    </location>
</feature>
<gene>
    <name evidence="2" type="ORF">BDA96_01G536800</name>
</gene>
<name>A0A921S7E7_SORBI</name>
<proteinExistence type="predicted"/>
<dbReference type="EMBL" id="CM027680">
    <property type="protein sequence ID" value="KAG0552780.1"/>
    <property type="molecule type" value="Genomic_DNA"/>
</dbReference>
<reference evidence="2" key="1">
    <citation type="journal article" date="2019" name="BMC Genomics">
        <title>A new reference genome for Sorghum bicolor reveals high levels of sequence similarity between sweet and grain genotypes: implications for the genetics of sugar metabolism.</title>
        <authorList>
            <person name="Cooper E.A."/>
            <person name="Brenton Z.W."/>
            <person name="Flinn B.S."/>
            <person name="Jenkins J."/>
            <person name="Shu S."/>
            <person name="Flowers D."/>
            <person name="Luo F."/>
            <person name="Wang Y."/>
            <person name="Xia P."/>
            <person name="Barry K."/>
            <person name="Daum C."/>
            <person name="Lipzen A."/>
            <person name="Yoshinaga Y."/>
            <person name="Schmutz J."/>
            <person name="Saski C."/>
            <person name="Vermerris W."/>
            <person name="Kresovich S."/>
        </authorList>
    </citation>
    <scope>NUCLEOTIDE SEQUENCE</scope>
</reference>
<sequence>MLTAPITAPHSRSHLAGKIDEEIAIATDRSSSSERSDHVQHVRYIRVCLAEIDRDDGVRVTVRGVQVPAAQVRARLRLRALLLPRAGRGALRRHPQGVRRQQRVQASRAPAARRPPGGRRHHLLRGAGQAARPHLRLRRPHLRAPAAGDDPAGAAGVAQGAGGAGAAGRARGRQGLRGQRRRGAARVRLPLVQRQWRRRSCRHGGRARRAAGRRVRQWRARVPDRAAGVVGLHAAVAVSRVRARRRGRRRRPAGERRVRGSGGVLVVRGGGERRLEVIVGVPRLRGPAERGLRLPEPSLVRTENY</sequence>
<evidence type="ECO:0000256" key="1">
    <source>
        <dbReference type="SAM" id="MobiDB-lite"/>
    </source>
</evidence>
<accession>A0A921S7E7</accession>
<organism evidence="2 3">
    <name type="scientific">Sorghum bicolor</name>
    <name type="common">Sorghum</name>
    <name type="synonym">Sorghum vulgare</name>
    <dbReference type="NCBI Taxonomy" id="4558"/>
    <lineage>
        <taxon>Eukaryota</taxon>
        <taxon>Viridiplantae</taxon>
        <taxon>Streptophyta</taxon>
        <taxon>Embryophyta</taxon>
        <taxon>Tracheophyta</taxon>
        <taxon>Spermatophyta</taxon>
        <taxon>Magnoliopsida</taxon>
        <taxon>Liliopsida</taxon>
        <taxon>Poales</taxon>
        <taxon>Poaceae</taxon>
        <taxon>PACMAD clade</taxon>
        <taxon>Panicoideae</taxon>
        <taxon>Andropogonodae</taxon>
        <taxon>Andropogoneae</taxon>
        <taxon>Sorghinae</taxon>
        <taxon>Sorghum</taxon>
    </lineage>
</organism>
<dbReference type="Proteomes" id="UP000807115">
    <property type="component" value="Chromosome 1"/>
</dbReference>
<protein>
    <submittedName>
        <fullName evidence="2">Uncharacterized protein</fullName>
    </submittedName>
</protein>
<reference evidence="2" key="2">
    <citation type="submission" date="2020-10" db="EMBL/GenBank/DDBJ databases">
        <authorList>
            <person name="Cooper E.A."/>
            <person name="Brenton Z.W."/>
            <person name="Flinn B.S."/>
            <person name="Jenkins J."/>
            <person name="Shu S."/>
            <person name="Flowers D."/>
            <person name="Luo F."/>
            <person name="Wang Y."/>
            <person name="Xia P."/>
            <person name="Barry K."/>
            <person name="Daum C."/>
            <person name="Lipzen A."/>
            <person name="Yoshinaga Y."/>
            <person name="Schmutz J."/>
            <person name="Saski C."/>
            <person name="Vermerris W."/>
            <person name="Kresovich S."/>
        </authorList>
    </citation>
    <scope>NUCLEOTIDE SEQUENCE</scope>
</reference>
<feature type="compositionally biased region" description="Basic residues" evidence="1">
    <location>
        <begin position="133"/>
        <end position="142"/>
    </location>
</feature>
<dbReference type="AlphaFoldDB" id="A0A921S7E7"/>
<feature type="region of interest" description="Disordered" evidence="1">
    <location>
        <begin position="90"/>
        <end position="186"/>
    </location>
</feature>